<evidence type="ECO:0000313" key="1">
    <source>
        <dbReference type="EMBL" id="BAA17590.1"/>
    </source>
</evidence>
<accession>P73550</accession>
<dbReference type="eggNOG" id="ENOG5033FUE">
    <property type="taxonomic scope" value="Bacteria"/>
</dbReference>
<dbReference type="AlphaFoldDB" id="P73550"/>
<dbReference type="PaxDb" id="1148-1652670"/>
<dbReference type="EnsemblBacteria" id="BAA17590">
    <property type="protein sequence ID" value="BAA17590"/>
    <property type="gene ID" value="BAA17590"/>
</dbReference>
<dbReference type="IntAct" id="P73550">
    <property type="interactions" value="2"/>
</dbReference>
<organism evidence="1 2">
    <name type="scientific">Synechocystis sp. (strain ATCC 27184 / PCC 6803 / Kazusa)</name>
    <dbReference type="NCBI Taxonomy" id="1111708"/>
    <lineage>
        <taxon>Bacteria</taxon>
        <taxon>Bacillati</taxon>
        <taxon>Cyanobacteriota</taxon>
        <taxon>Cyanophyceae</taxon>
        <taxon>Synechococcales</taxon>
        <taxon>Merismopediaceae</taxon>
        <taxon>Synechocystis</taxon>
    </lineage>
</organism>
<dbReference type="InParanoid" id="P73550"/>
<keyword evidence="2" id="KW-1185">Reference proteome</keyword>
<dbReference type="STRING" id="1148.gene:10498457"/>
<gene>
    <name evidence="1" type="ordered locus">sll1267</name>
</gene>
<reference evidence="1 2" key="2">
    <citation type="journal article" date="1996" name="DNA Res.">
        <title>Sequence analysis of the genome of the unicellular cyanobacterium Synechocystis sp. strain PCC6803. II. Sequence determination of the entire genome and assignment of potential protein-coding regions.</title>
        <authorList>
            <person name="Kaneko T."/>
            <person name="Sato S."/>
            <person name="Kotani H."/>
            <person name="Tanaka A."/>
            <person name="Asamizu E."/>
            <person name="Nakamura Y."/>
            <person name="Miyajima N."/>
            <person name="Hirosawa M."/>
            <person name="Sugiura M."/>
            <person name="Sasamoto S."/>
            <person name="Kimura T."/>
            <person name="Hosouchi T."/>
            <person name="Matsuno A."/>
            <person name="Muraki A."/>
            <person name="Nakazaki N."/>
            <person name="Naruo K."/>
            <person name="Okumura S."/>
            <person name="Shimpo S."/>
            <person name="Takeuchi C."/>
            <person name="Wada T."/>
            <person name="Watanabe A."/>
            <person name="Yamada M."/>
            <person name="Yasuda M."/>
            <person name="Tabata S."/>
        </authorList>
    </citation>
    <scope>NUCLEOTIDE SEQUENCE [LARGE SCALE GENOMIC DNA]</scope>
    <source>
        <strain evidence="2">ATCC 27184 / PCC 6803 / Kazusa</strain>
    </source>
</reference>
<dbReference type="KEGG" id="syn:sll1267"/>
<sequence length="196" mass="21737">MGQISTFTVRWFPIPMGRFGARFRENDQGPIAIHSSISINCVRRISPMCVGCFVVSAFTLFMPPTEAPVPNGLSFDGAPLTMEQTQVMANPVAEQAELEQLQVAIAEMVASFPDNAEGQMLKNKFGELERQLQATDDLAEANNILDEGFEEIKQKILDSPHADSLISLMYEIREAQFERLQVFAPTIPGTKNGWLS</sequence>
<dbReference type="Proteomes" id="UP000001425">
    <property type="component" value="Chromosome"/>
</dbReference>
<protein>
    <submittedName>
        <fullName evidence="1">Sll1267 protein</fullName>
    </submittedName>
</protein>
<dbReference type="SMR" id="P73550"/>
<evidence type="ECO:0000313" key="2">
    <source>
        <dbReference type="Proteomes" id="UP000001425"/>
    </source>
</evidence>
<name>P73550_SYNY3</name>
<dbReference type="PIR" id="S77256">
    <property type="entry name" value="S77256"/>
</dbReference>
<dbReference type="EMBL" id="BA000022">
    <property type="protein sequence ID" value="BAA17590.1"/>
    <property type="molecule type" value="Genomic_DNA"/>
</dbReference>
<reference evidence="1 2" key="1">
    <citation type="journal article" date="1995" name="DNA Res.">
        <title>Sequence analysis of the genome of the unicellular cyanobacterium Synechocystis sp. strain PCC6803. I. Sequence features in the 1 Mb region from map positions 64% to 92% of the genome.</title>
        <authorList>
            <person name="Kaneko T."/>
            <person name="Tanaka A."/>
            <person name="Sato S."/>
            <person name="Kotani H."/>
            <person name="Sazuka T."/>
            <person name="Miyajima N."/>
            <person name="Sugiura M."/>
            <person name="Tabata S."/>
        </authorList>
    </citation>
    <scope>NUCLEOTIDE SEQUENCE [LARGE SCALE GENOMIC DNA]</scope>
    <source>
        <strain evidence="2">ATCC 27184 / PCC 6803 / Kazusa</strain>
    </source>
</reference>
<proteinExistence type="predicted"/>